<dbReference type="PANTHER" id="PTHR34853">
    <property type="match status" value="1"/>
</dbReference>
<dbReference type="InterPro" id="IPR029058">
    <property type="entry name" value="AB_hydrolase_fold"/>
</dbReference>
<evidence type="ECO:0000313" key="4">
    <source>
        <dbReference type="Proteomes" id="UP000076580"/>
    </source>
</evidence>
<dbReference type="AlphaFoldDB" id="A0A151GPL3"/>
<accession>A0A151GPL3</accession>
<dbReference type="RefSeq" id="XP_040658401.1">
    <property type="nucleotide sequence ID" value="XM_040797518.1"/>
</dbReference>
<proteinExistence type="predicted"/>
<dbReference type="PANTHER" id="PTHR34853:SF1">
    <property type="entry name" value="LIPASE 5"/>
    <property type="match status" value="1"/>
</dbReference>
<dbReference type="Proteomes" id="UP000076580">
    <property type="component" value="Chromosome 01"/>
</dbReference>
<organism evidence="3 4">
    <name type="scientific">Drechmeria coniospora</name>
    <name type="common">Nematophagous fungus</name>
    <name type="synonym">Meria coniospora</name>
    <dbReference type="NCBI Taxonomy" id="98403"/>
    <lineage>
        <taxon>Eukaryota</taxon>
        <taxon>Fungi</taxon>
        <taxon>Dikarya</taxon>
        <taxon>Ascomycota</taxon>
        <taxon>Pezizomycotina</taxon>
        <taxon>Sordariomycetes</taxon>
        <taxon>Hypocreomycetidae</taxon>
        <taxon>Hypocreales</taxon>
        <taxon>Ophiocordycipitaceae</taxon>
        <taxon>Drechmeria</taxon>
    </lineage>
</organism>
<evidence type="ECO:0000256" key="2">
    <source>
        <dbReference type="SAM" id="SignalP"/>
    </source>
</evidence>
<comment type="caution">
    <text evidence="3">The sequence shown here is derived from an EMBL/GenBank/DDBJ whole genome shotgun (WGS) entry which is preliminary data.</text>
</comment>
<dbReference type="InterPro" id="IPR005152">
    <property type="entry name" value="Lipase_secreted"/>
</dbReference>
<evidence type="ECO:0008006" key="5">
    <source>
        <dbReference type="Google" id="ProtNLM"/>
    </source>
</evidence>
<dbReference type="STRING" id="98403.A0A151GPL3"/>
<gene>
    <name evidence="3" type="ORF">DCS_00176</name>
</gene>
<feature type="chain" id="PRO_5007580865" description="Secretory lipase" evidence="2">
    <location>
        <begin position="23"/>
        <end position="480"/>
    </location>
</feature>
<protein>
    <recommendedName>
        <fullName evidence="5">Secretory lipase</fullName>
    </recommendedName>
</protein>
<evidence type="ECO:0000256" key="1">
    <source>
        <dbReference type="SAM" id="MobiDB-lite"/>
    </source>
</evidence>
<dbReference type="EMBL" id="LAYC01000001">
    <property type="protein sequence ID" value="KYK59049.1"/>
    <property type="molecule type" value="Genomic_DNA"/>
</dbReference>
<dbReference type="GO" id="GO:0016042">
    <property type="term" value="P:lipid catabolic process"/>
    <property type="evidence" value="ECO:0007669"/>
    <property type="project" value="InterPro"/>
</dbReference>
<dbReference type="Gene3D" id="3.40.50.1820">
    <property type="entry name" value="alpha/beta hydrolase"/>
    <property type="match status" value="1"/>
</dbReference>
<dbReference type="InParanoid" id="A0A151GPL3"/>
<keyword evidence="4" id="KW-1185">Reference proteome</keyword>
<keyword evidence="2" id="KW-0732">Signal</keyword>
<dbReference type="SUPFAM" id="SSF53474">
    <property type="entry name" value="alpha/beta-Hydrolases"/>
    <property type="match status" value="1"/>
</dbReference>
<sequence length="480" mass="51456">MKPTRDVGRLVSLALALAAAQALSPQTNTFNSTFVLSDSQMADNNLSAAMAHNINVALQFERSNWAPSGSVFADAFYTHLPANASSAPVGSPLKVEALTDTNGYTIAPTLALSRILYQSATLNGTRVPVSAYILWPYLRRSSRRGRVPLVSWGHGTSGIFPECAPSHVRNLWYQFSAPYQLALAGYAVVGSDYAGLGVPFDADGGKITHQYIASPASGNDLLYAARAAHAAFPDELTPSFVVMGHSQGGGAAWAAAQQQRKLDVPGYLGAIAASPVTNAIELGAARGSNLGLLQIASSILSVYPRLALSDILTPRGVRLLTLLEQVQACSAVFHTLLAEILTADPRAGLVRDDFVRSPTAARFQKLVVAGGKDVADPMLDEPGVSEPTIRYVKAKGVDHMPILFATQQIWLDWLDERFASAGDGDERIDKGKGKGKGEDAEAEGRYAVHEVGDDTPQPLDHYQRNLNYFLEYSLDDYQLA</sequence>
<name>A0A151GPL3_DRECN</name>
<evidence type="ECO:0000313" key="3">
    <source>
        <dbReference type="EMBL" id="KYK59049.1"/>
    </source>
</evidence>
<feature type="signal peptide" evidence="2">
    <location>
        <begin position="1"/>
        <end position="22"/>
    </location>
</feature>
<reference evidence="3 4" key="1">
    <citation type="journal article" date="2016" name="Sci. Rep.">
        <title>Insights into Adaptations to a Near-Obligate Nematode Endoparasitic Lifestyle from the Finished Genome of Drechmeria coniospora.</title>
        <authorList>
            <person name="Zhang L."/>
            <person name="Zhou Z."/>
            <person name="Guo Q."/>
            <person name="Fokkens L."/>
            <person name="Miskei M."/>
            <person name="Pocsi I."/>
            <person name="Zhang W."/>
            <person name="Chen M."/>
            <person name="Wang L."/>
            <person name="Sun Y."/>
            <person name="Donzelli B.G."/>
            <person name="Gibson D.M."/>
            <person name="Nelson D.R."/>
            <person name="Luo J.G."/>
            <person name="Rep M."/>
            <person name="Liu H."/>
            <person name="Yang S."/>
            <person name="Wang J."/>
            <person name="Krasnoff S.B."/>
            <person name="Xu Y."/>
            <person name="Molnar I."/>
            <person name="Lin M."/>
        </authorList>
    </citation>
    <scope>NUCLEOTIDE SEQUENCE [LARGE SCALE GENOMIC DNA]</scope>
    <source>
        <strain evidence="3 4">ARSEF 6962</strain>
    </source>
</reference>
<dbReference type="GO" id="GO:0004806">
    <property type="term" value="F:triacylglycerol lipase activity"/>
    <property type="evidence" value="ECO:0007669"/>
    <property type="project" value="InterPro"/>
</dbReference>
<feature type="region of interest" description="Disordered" evidence="1">
    <location>
        <begin position="424"/>
        <end position="445"/>
    </location>
</feature>
<dbReference type="GeneID" id="63712819"/>